<feature type="transmembrane region" description="Helical" evidence="1">
    <location>
        <begin position="14"/>
        <end position="31"/>
    </location>
</feature>
<protein>
    <submittedName>
        <fullName evidence="2">Uncharacterized protein</fullName>
    </submittedName>
</protein>
<comment type="caution">
    <text evidence="2">The sequence shown here is derived from an EMBL/GenBank/DDBJ whole genome shotgun (WGS) entry which is preliminary data.</text>
</comment>
<organism evidence="2 3">
    <name type="scientific">Chengkuizengella axinellae</name>
    <dbReference type="NCBI Taxonomy" id="3064388"/>
    <lineage>
        <taxon>Bacteria</taxon>
        <taxon>Bacillati</taxon>
        <taxon>Bacillota</taxon>
        <taxon>Bacilli</taxon>
        <taxon>Bacillales</taxon>
        <taxon>Paenibacillaceae</taxon>
        <taxon>Chengkuizengella</taxon>
    </lineage>
</organism>
<accession>A0ABT9IT70</accession>
<keyword evidence="3" id="KW-1185">Reference proteome</keyword>
<evidence type="ECO:0000313" key="2">
    <source>
        <dbReference type="EMBL" id="MDP5272546.1"/>
    </source>
</evidence>
<proteinExistence type="predicted"/>
<keyword evidence="1" id="KW-0472">Membrane</keyword>
<gene>
    <name evidence="2" type="ORF">Q5Y73_00340</name>
</gene>
<keyword evidence="1" id="KW-0812">Transmembrane</keyword>
<dbReference type="EMBL" id="JAVAMP010000001">
    <property type="protein sequence ID" value="MDP5272546.1"/>
    <property type="molecule type" value="Genomic_DNA"/>
</dbReference>
<name>A0ABT9IT70_9BACL</name>
<sequence>MDIESWILFAEEKWYIILAAIIVLFIVIKLVKTLMKWLIVIAVVAVLIYYGSSYSDTLRTAGDQIIDLITQEDLVDLALDEIKEYVINEAIDGEFIIKNDNVTIQGEEDSKVLTITYGGETYTIEMNDEIKKLLEDSR</sequence>
<evidence type="ECO:0000256" key="1">
    <source>
        <dbReference type="SAM" id="Phobius"/>
    </source>
</evidence>
<feature type="transmembrane region" description="Helical" evidence="1">
    <location>
        <begin position="38"/>
        <end position="55"/>
    </location>
</feature>
<reference evidence="2 3" key="1">
    <citation type="submission" date="2023-08" db="EMBL/GenBank/DDBJ databases">
        <authorList>
            <person name="Park J.-S."/>
        </authorList>
    </citation>
    <scope>NUCLEOTIDE SEQUENCE [LARGE SCALE GENOMIC DNA]</scope>
    <source>
        <strain evidence="2 3">2205SS18-9</strain>
    </source>
</reference>
<dbReference type="Proteomes" id="UP001231941">
    <property type="component" value="Unassembled WGS sequence"/>
</dbReference>
<keyword evidence="1" id="KW-1133">Transmembrane helix</keyword>
<evidence type="ECO:0000313" key="3">
    <source>
        <dbReference type="Proteomes" id="UP001231941"/>
    </source>
</evidence>
<dbReference type="RefSeq" id="WP_305989862.1">
    <property type="nucleotide sequence ID" value="NZ_JAVAMP010000001.1"/>
</dbReference>